<gene>
    <name evidence="7" type="ORF">HBE96_11935</name>
</gene>
<evidence type="ECO:0000313" key="8">
    <source>
        <dbReference type="Proteomes" id="UP000537131"/>
    </source>
</evidence>
<evidence type="ECO:0000256" key="5">
    <source>
        <dbReference type="SAM" id="Phobius"/>
    </source>
</evidence>
<feature type="transmembrane region" description="Helical" evidence="5">
    <location>
        <begin position="21"/>
        <end position="44"/>
    </location>
</feature>
<keyword evidence="3 5" id="KW-1133">Transmembrane helix</keyword>
<dbReference type="AlphaFoldDB" id="A0A7Y0HNP5"/>
<feature type="transmembrane region" description="Helical" evidence="5">
    <location>
        <begin position="50"/>
        <end position="69"/>
    </location>
</feature>
<evidence type="ECO:0000313" key="7">
    <source>
        <dbReference type="EMBL" id="NMM63375.1"/>
    </source>
</evidence>
<sequence length="73" mass="7938">MIQLIFAKNAPAFLGKVNKNNVPSAAILTVFRGILIGIILNYIIPEKAFVIFSSPTTFGLISSWSGIVISHYT</sequence>
<protein>
    <recommendedName>
        <fullName evidence="6">Amino acid permease/ SLC12A domain-containing protein</fullName>
    </recommendedName>
</protein>
<evidence type="ECO:0000256" key="1">
    <source>
        <dbReference type="ARBA" id="ARBA00004141"/>
    </source>
</evidence>
<evidence type="ECO:0000256" key="2">
    <source>
        <dbReference type="ARBA" id="ARBA00022692"/>
    </source>
</evidence>
<comment type="caution">
    <text evidence="7">The sequence shown here is derived from an EMBL/GenBank/DDBJ whole genome shotgun (WGS) entry which is preliminary data.</text>
</comment>
<accession>A0A7Y0HNP5</accession>
<name>A0A7Y0HNP5_9CLOT</name>
<dbReference type="Proteomes" id="UP000537131">
    <property type="component" value="Unassembled WGS sequence"/>
</dbReference>
<keyword evidence="4 5" id="KW-0472">Membrane</keyword>
<evidence type="ECO:0000259" key="6">
    <source>
        <dbReference type="Pfam" id="PF00324"/>
    </source>
</evidence>
<comment type="subcellular location">
    <subcellularLocation>
        <location evidence="1">Membrane</location>
        <topology evidence="1">Multi-pass membrane protein</topology>
    </subcellularLocation>
</comment>
<feature type="domain" description="Amino acid permease/ SLC12A" evidence="6">
    <location>
        <begin position="8"/>
        <end position="72"/>
    </location>
</feature>
<evidence type="ECO:0000256" key="3">
    <source>
        <dbReference type="ARBA" id="ARBA00022989"/>
    </source>
</evidence>
<reference evidence="7 8" key="1">
    <citation type="submission" date="2020-06" db="EMBL/GenBank/DDBJ databases">
        <title>Complete Genome Sequence of Clostridium muelleri sp. nov. P21T, an Acid-Alcohol Producing Acetogen Isolated from Old Hay.</title>
        <authorList>
            <person name="Duncan K.E."/>
            <person name="Tanner R.S."/>
        </authorList>
    </citation>
    <scope>NUCLEOTIDE SEQUENCE [LARGE SCALE GENOMIC DNA]</scope>
    <source>
        <strain evidence="7 8">P21</strain>
    </source>
</reference>
<dbReference type="EMBL" id="JABBNI010000021">
    <property type="protein sequence ID" value="NMM63375.1"/>
    <property type="molecule type" value="Genomic_DNA"/>
</dbReference>
<dbReference type="Pfam" id="PF00324">
    <property type="entry name" value="AA_permease"/>
    <property type="match status" value="1"/>
</dbReference>
<evidence type="ECO:0000256" key="4">
    <source>
        <dbReference type="ARBA" id="ARBA00023136"/>
    </source>
</evidence>
<proteinExistence type="predicted"/>
<keyword evidence="2 5" id="KW-0812">Transmembrane</keyword>
<dbReference type="GO" id="GO:0055085">
    <property type="term" value="P:transmembrane transport"/>
    <property type="evidence" value="ECO:0007669"/>
    <property type="project" value="InterPro"/>
</dbReference>
<organism evidence="7 8">
    <name type="scientific">Clostridium muellerianum</name>
    <dbReference type="NCBI Taxonomy" id="2716538"/>
    <lineage>
        <taxon>Bacteria</taxon>
        <taxon>Bacillati</taxon>
        <taxon>Bacillota</taxon>
        <taxon>Clostridia</taxon>
        <taxon>Eubacteriales</taxon>
        <taxon>Clostridiaceae</taxon>
        <taxon>Clostridium</taxon>
    </lineage>
</organism>
<keyword evidence="8" id="KW-1185">Reference proteome</keyword>
<dbReference type="GO" id="GO:0016020">
    <property type="term" value="C:membrane"/>
    <property type="evidence" value="ECO:0007669"/>
    <property type="project" value="UniProtKB-SubCell"/>
</dbReference>
<dbReference type="InterPro" id="IPR004841">
    <property type="entry name" value="AA-permease/SLC12A_dom"/>
</dbReference>